<dbReference type="Gene3D" id="3.80.10.10">
    <property type="entry name" value="Ribonuclease Inhibitor"/>
    <property type="match status" value="1"/>
</dbReference>
<dbReference type="EMBL" id="CALNXJ010000001">
    <property type="protein sequence ID" value="CAH3031477.1"/>
    <property type="molecule type" value="Genomic_DNA"/>
</dbReference>
<name>A0AAU9VJ77_9CNID</name>
<organism evidence="1 2">
    <name type="scientific">Pocillopora meandrina</name>
    <dbReference type="NCBI Taxonomy" id="46732"/>
    <lineage>
        <taxon>Eukaryota</taxon>
        <taxon>Metazoa</taxon>
        <taxon>Cnidaria</taxon>
        <taxon>Anthozoa</taxon>
        <taxon>Hexacorallia</taxon>
        <taxon>Scleractinia</taxon>
        <taxon>Astrocoeniina</taxon>
        <taxon>Pocilloporidae</taxon>
        <taxon>Pocillopora</taxon>
    </lineage>
</organism>
<protein>
    <submittedName>
        <fullName evidence="1">Uncharacterized protein</fullName>
    </submittedName>
</protein>
<evidence type="ECO:0000313" key="2">
    <source>
        <dbReference type="Proteomes" id="UP001159428"/>
    </source>
</evidence>
<dbReference type="Proteomes" id="UP001159428">
    <property type="component" value="Unassembled WGS sequence"/>
</dbReference>
<keyword evidence="2" id="KW-1185">Reference proteome</keyword>
<evidence type="ECO:0000313" key="1">
    <source>
        <dbReference type="EMBL" id="CAH3031477.1"/>
    </source>
</evidence>
<sequence>DLSSNIITSLPEGLLNRQTRLESLDFSSNAIASVPEGFFGKLARLVNLCSYDYINDDNDHDNDDIIPINLSFTFRTLSDNPIKTIEPGAFSFGVSSNTRVNPLDPQIEVIKFHRDEAYLLQNAMLHMGFTINRIGLYDVLQPCSLGTFSKGNGKCTECPPGKCYNVYDLKWHPGDNKHNSYCRQYYSESFVMFTGPLMSAVSPGETKFHFELYYHIRYANYREGDGKGNQHKV</sequence>
<feature type="non-terminal residue" evidence="1">
    <location>
        <position position="1"/>
    </location>
</feature>
<dbReference type="AlphaFoldDB" id="A0AAU9VJ77"/>
<gene>
    <name evidence="1" type="ORF">PMEA_00000177</name>
</gene>
<dbReference type="InterPro" id="IPR032675">
    <property type="entry name" value="LRR_dom_sf"/>
</dbReference>
<proteinExistence type="predicted"/>
<comment type="caution">
    <text evidence="1">The sequence shown here is derived from an EMBL/GenBank/DDBJ whole genome shotgun (WGS) entry which is preliminary data.</text>
</comment>
<reference evidence="1 2" key="1">
    <citation type="submission" date="2022-05" db="EMBL/GenBank/DDBJ databases">
        <authorList>
            <consortium name="Genoscope - CEA"/>
            <person name="William W."/>
        </authorList>
    </citation>
    <scope>NUCLEOTIDE SEQUENCE [LARGE SCALE GENOMIC DNA]</scope>
</reference>
<dbReference type="SUPFAM" id="SSF52058">
    <property type="entry name" value="L domain-like"/>
    <property type="match status" value="1"/>
</dbReference>
<accession>A0AAU9VJ77</accession>